<dbReference type="EMBL" id="CP013342">
    <property type="protein sequence ID" value="AMU94427.1"/>
    <property type="molecule type" value="Genomic_DNA"/>
</dbReference>
<dbReference type="Pfam" id="PF00072">
    <property type="entry name" value="Response_reg"/>
    <property type="match status" value="1"/>
</dbReference>
<gene>
    <name evidence="4" type="ORF">AOA14_07375</name>
</gene>
<dbReference type="KEGG" id="ster:AOA14_07375"/>
<dbReference type="Proteomes" id="UP000076234">
    <property type="component" value="Chromosome"/>
</dbReference>
<accession>A0A142VYR8</accession>
<sequence>MTDPTLHDSLSDRCVLIVEDDPATRRSLLLLLTGRGFLAVAFPTMAQALAYAAEQPPACLVADYLLEDGDGIALLESMRGSGWTGPAILISAYHSLELSGRAKSSGFDEIFDKPLREHALVDAVGRLVPGGRR</sequence>
<dbReference type="InterPro" id="IPR001789">
    <property type="entry name" value="Sig_transdc_resp-reg_receiver"/>
</dbReference>
<protein>
    <recommendedName>
        <fullName evidence="3">Response regulatory domain-containing protein</fullName>
    </recommendedName>
</protein>
<dbReference type="STRING" id="1219058.AOA14_07375"/>
<dbReference type="SMART" id="SM00448">
    <property type="entry name" value="REC"/>
    <property type="match status" value="1"/>
</dbReference>
<feature type="modified residue" description="4-aspartylphosphate" evidence="2">
    <location>
        <position position="63"/>
    </location>
</feature>
<evidence type="ECO:0000256" key="1">
    <source>
        <dbReference type="ARBA" id="ARBA00022553"/>
    </source>
</evidence>
<reference evidence="5" key="1">
    <citation type="submission" date="2015-11" db="EMBL/GenBank/DDBJ databases">
        <title>Complete genome sequence of a polyethylene glycol-degrading strain Sphingopyxis terrae strain 203-1 (NBRC 15098).</title>
        <authorList>
            <person name="Yoshiyuki O."/>
            <person name="Shouta N."/>
            <person name="Nagata Y."/>
            <person name="Numata M."/>
            <person name="Tsuchikane K."/>
            <person name="Hosoyama A."/>
            <person name="Yamazoe A."/>
            <person name="Tsuda M."/>
            <person name="Fujita N."/>
            <person name="Kawai F."/>
        </authorList>
    </citation>
    <scope>NUCLEOTIDE SEQUENCE [LARGE SCALE GENOMIC DNA]</scope>
    <source>
        <strain evidence="5">203-1</strain>
    </source>
</reference>
<dbReference type="AlphaFoldDB" id="A0A142VYR8"/>
<feature type="domain" description="Response regulatory" evidence="3">
    <location>
        <begin position="14"/>
        <end position="128"/>
    </location>
</feature>
<dbReference type="Gene3D" id="3.40.50.2300">
    <property type="match status" value="1"/>
</dbReference>
<dbReference type="RefSeq" id="WP_082820036.1">
    <property type="nucleotide sequence ID" value="NZ_CP013342.1"/>
</dbReference>
<dbReference type="PROSITE" id="PS50110">
    <property type="entry name" value="RESPONSE_REGULATORY"/>
    <property type="match status" value="1"/>
</dbReference>
<evidence type="ECO:0000259" key="3">
    <source>
        <dbReference type="PROSITE" id="PS50110"/>
    </source>
</evidence>
<dbReference type="InterPro" id="IPR050595">
    <property type="entry name" value="Bact_response_regulator"/>
</dbReference>
<dbReference type="CDD" id="cd00156">
    <property type="entry name" value="REC"/>
    <property type="match status" value="1"/>
</dbReference>
<proteinExistence type="predicted"/>
<evidence type="ECO:0000313" key="4">
    <source>
        <dbReference type="EMBL" id="AMU94427.1"/>
    </source>
</evidence>
<evidence type="ECO:0000313" key="5">
    <source>
        <dbReference type="Proteomes" id="UP000076234"/>
    </source>
</evidence>
<evidence type="ECO:0000256" key="2">
    <source>
        <dbReference type="PROSITE-ProRule" id="PRU00169"/>
    </source>
</evidence>
<organism evidence="4 5">
    <name type="scientific">Sphingopyxis terrae subsp. terrae NBRC 15098</name>
    <dbReference type="NCBI Taxonomy" id="1219058"/>
    <lineage>
        <taxon>Bacteria</taxon>
        <taxon>Pseudomonadati</taxon>
        <taxon>Pseudomonadota</taxon>
        <taxon>Alphaproteobacteria</taxon>
        <taxon>Sphingomonadales</taxon>
        <taxon>Sphingomonadaceae</taxon>
        <taxon>Sphingopyxis</taxon>
    </lineage>
</organism>
<name>A0A142VYR8_9SPHN</name>
<dbReference type="PANTHER" id="PTHR44591">
    <property type="entry name" value="STRESS RESPONSE REGULATOR PROTEIN 1"/>
    <property type="match status" value="1"/>
</dbReference>
<dbReference type="PANTHER" id="PTHR44591:SF3">
    <property type="entry name" value="RESPONSE REGULATORY DOMAIN-CONTAINING PROTEIN"/>
    <property type="match status" value="1"/>
</dbReference>
<reference evidence="4 5" key="2">
    <citation type="journal article" date="2016" name="Genome Announc.">
        <title>Complete Genome Sequence of Sphingopyxis terrae Strain 203-1 (NBRC 111660), a Polyethylene Glycol Degrader.</title>
        <authorList>
            <person name="Ohtsubo Y."/>
            <person name="Nonoyama S."/>
            <person name="Nagata Y."/>
            <person name="Numata M."/>
            <person name="Tsuchikane K."/>
            <person name="Hosoyama A."/>
            <person name="Yamazoe A."/>
            <person name="Tsuda M."/>
            <person name="Fujita N."/>
            <person name="Kawai F."/>
        </authorList>
    </citation>
    <scope>NUCLEOTIDE SEQUENCE [LARGE SCALE GENOMIC DNA]</scope>
    <source>
        <strain evidence="4 5">203-1</strain>
    </source>
</reference>
<dbReference type="InterPro" id="IPR011006">
    <property type="entry name" value="CheY-like_superfamily"/>
</dbReference>
<dbReference type="SUPFAM" id="SSF52172">
    <property type="entry name" value="CheY-like"/>
    <property type="match status" value="1"/>
</dbReference>
<keyword evidence="1 2" id="KW-0597">Phosphoprotein</keyword>
<dbReference type="GO" id="GO:0000160">
    <property type="term" value="P:phosphorelay signal transduction system"/>
    <property type="evidence" value="ECO:0007669"/>
    <property type="project" value="InterPro"/>
</dbReference>